<dbReference type="Gene3D" id="3.10.10.10">
    <property type="entry name" value="HIV Type 1 Reverse Transcriptase, subunit A, domain 1"/>
    <property type="match status" value="1"/>
</dbReference>
<evidence type="ECO:0000313" key="9">
    <source>
        <dbReference type="EMBL" id="GAA0150114.1"/>
    </source>
</evidence>
<dbReference type="InterPro" id="IPR053134">
    <property type="entry name" value="RNA-dir_DNA_polymerase"/>
</dbReference>
<accession>A0AAV3PEP4</accession>
<evidence type="ECO:0000256" key="4">
    <source>
        <dbReference type="ARBA" id="ARBA00022722"/>
    </source>
</evidence>
<evidence type="ECO:0000256" key="1">
    <source>
        <dbReference type="ARBA" id="ARBA00022670"/>
    </source>
</evidence>
<keyword evidence="10" id="KW-1185">Reference proteome</keyword>
<evidence type="ECO:0000256" key="6">
    <source>
        <dbReference type="ARBA" id="ARBA00022801"/>
    </source>
</evidence>
<keyword evidence="1" id="KW-0645">Protease</keyword>
<dbReference type="AlphaFoldDB" id="A0AAV3PEP4"/>
<dbReference type="GO" id="GO:0006508">
    <property type="term" value="P:proteolysis"/>
    <property type="evidence" value="ECO:0007669"/>
    <property type="project" value="UniProtKB-KW"/>
</dbReference>
<dbReference type="InterPro" id="IPR043502">
    <property type="entry name" value="DNA/RNA_pol_sf"/>
</dbReference>
<evidence type="ECO:0000259" key="8">
    <source>
        <dbReference type="Pfam" id="PF00078"/>
    </source>
</evidence>
<evidence type="ECO:0000256" key="3">
    <source>
        <dbReference type="ARBA" id="ARBA00022695"/>
    </source>
</evidence>
<dbReference type="SUPFAM" id="SSF56672">
    <property type="entry name" value="DNA/RNA polymerases"/>
    <property type="match status" value="1"/>
</dbReference>
<dbReference type="FunFam" id="3.10.10.10:FF:000007">
    <property type="entry name" value="Retrovirus-related Pol polyprotein from transposon 17.6-like Protein"/>
    <property type="match status" value="1"/>
</dbReference>
<evidence type="ECO:0000256" key="7">
    <source>
        <dbReference type="ARBA" id="ARBA00022918"/>
    </source>
</evidence>
<dbReference type="Proteomes" id="UP001454036">
    <property type="component" value="Unassembled WGS sequence"/>
</dbReference>
<protein>
    <recommendedName>
        <fullName evidence="8">Reverse transcriptase domain-containing protein</fullName>
    </recommendedName>
</protein>
<comment type="caution">
    <text evidence="9">The sequence shown here is derived from an EMBL/GenBank/DDBJ whole genome shotgun (WGS) entry which is preliminary data.</text>
</comment>
<dbReference type="PANTHER" id="PTHR24559:SF430">
    <property type="entry name" value="RNA-DIRECTED DNA POLYMERASE"/>
    <property type="match status" value="1"/>
</dbReference>
<dbReference type="InterPro" id="IPR000477">
    <property type="entry name" value="RT_dom"/>
</dbReference>
<dbReference type="GO" id="GO:0008233">
    <property type="term" value="F:peptidase activity"/>
    <property type="evidence" value="ECO:0007669"/>
    <property type="project" value="UniProtKB-KW"/>
</dbReference>
<organism evidence="9 10">
    <name type="scientific">Lithospermum erythrorhizon</name>
    <name type="common">Purple gromwell</name>
    <name type="synonym">Lithospermum officinale var. erythrorhizon</name>
    <dbReference type="NCBI Taxonomy" id="34254"/>
    <lineage>
        <taxon>Eukaryota</taxon>
        <taxon>Viridiplantae</taxon>
        <taxon>Streptophyta</taxon>
        <taxon>Embryophyta</taxon>
        <taxon>Tracheophyta</taxon>
        <taxon>Spermatophyta</taxon>
        <taxon>Magnoliopsida</taxon>
        <taxon>eudicotyledons</taxon>
        <taxon>Gunneridae</taxon>
        <taxon>Pentapetalae</taxon>
        <taxon>asterids</taxon>
        <taxon>lamiids</taxon>
        <taxon>Boraginales</taxon>
        <taxon>Boraginaceae</taxon>
        <taxon>Boraginoideae</taxon>
        <taxon>Lithospermeae</taxon>
        <taxon>Lithospermum</taxon>
    </lineage>
</organism>
<keyword evidence="2" id="KW-0808">Transferase</keyword>
<name>A0AAV3PEP4_LITER</name>
<evidence type="ECO:0000313" key="10">
    <source>
        <dbReference type="Proteomes" id="UP001454036"/>
    </source>
</evidence>
<sequence length="104" mass="12105">MCIDFTSLNKACPKDFYTLPCLARLVDGSVGHEVFDFMDASRGYYQIKMYPEDEKKTAFITEYGLYCWKVMPFGLKNAGATYQRMVNSPSILGQIWRFMKIICW</sequence>
<keyword evidence="4" id="KW-0540">Nuclease</keyword>
<dbReference type="CDD" id="cd01647">
    <property type="entry name" value="RT_LTR"/>
    <property type="match status" value="1"/>
</dbReference>
<evidence type="ECO:0000256" key="5">
    <source>
        <dbReference type="ARBA" id="ARBA00022759"/>
    </source>
</evidence>
<gene>
    <name evidence="9" type="ORF">LIER_09125</name>
</gene>
<dbReference type="Pfam" id="PF00078">
    <property type="entry name" value="RVT_1"/>
    <property type="match status" value="1"/>
</dbReference>
<keyword evidence="7" id="KW-0695">RNA-directed DNA polymerase</keyword>
<evidence type="ECO:0000256" key="2">
    <source>
        <dbReference type="ARBA" id="ARBA00022679"/>
    </source>
</evidence>
<keyword evidence="6" id="KW-0378">Hydrolase</keyword>
<dbReference type="GO" id="GO:0003964">
    <property type="term" value="F:RNA-directed DNA polymerase activity"/>
    <property type="evidence" value="ECO:0007669"/>
    <property type="project" value="UniProtKB-KW"/>
</dbReference>
<dbReference type="GO" id="GO:0004519">
    <property type="term" value="F:endonuclease activity"/>
    <property type="evidence" value="ECO:0007669"/>
    <property type="project" value="UniProtKB-KW"/>
</dbReference>
<dbReference type="EMBL" id="BAABME010001530">
    <property type="protein sequence ID" value="GAA0150114.1"/>
    <property type="molecule type" value="Genomic_DNA"/>
</dbReference>
<proteinExistence type="predicted"/>
<keyword evidence="3" id="KW-0548">Nucleotidyltransferase</keyword>
<dbReference type="PANTHER" id="PTHR24559">
    <property type="entry name" value="TRANSPOSON TY3-I GAG-POL POLYPROTEIN"/>
    <property type="match status" value="1"/>
</dbReference>
<keyword evidence="5" id="KW-0255">Endonuclease</keyword>
<feature type="domain" description="Reverse transcriptase" evidence="8">
    <location>
        <begin position="3"/>
        <end position="88"/>
    </location>
</feature>
<reference evidence="9 10" key="1">
    <citation type="submission" date="2024-01" db="EMBL/GenBank/DDBJ databases">
        <title>The complete chloroplast genome sequence of Lithospermum erythrorhizon: insights into the phylogenetic relationship among Boraginaceae species and the maternal lineages of purple gromwells.</title>
        <authorList>
            <person name="Okada T."/>
            <person name="Watanabe K."/>
        </authorList>
    </citation>
    <scope>NUCLEOTIDE SEQUENCE [LARGE SCALE GENOMIC DNA]</scope>
</reference>